<keyword evidence="5" id="KW-0503">Monooxygenase</keyword>
<evidence type="ECO:0000313" key="6">
    <source>
        <dbReference type="Proteomes" id="UP000317078"/>
    </source>
</evidence>
<protein>
    <submittedName>
        <fullName evidence="5">Para-nitrophenol 4-monooxygenase</fullName>
    </submittedName>
</protein>
<keyword evidence="2" id="KW-0285">Flavoprotein</keyword>
<organism evidence="5 6">
    <name type="scientific">Muricoccus nepalensis</name>
    <dbReference type="NCBI Taxonomy" id="1854500"/>
    <lineage>
        <taxon>Bacteria</taxon>
        <taxon>Pseudomonadati</taxon>
        <taxon>Pseudomonadota</taxon>
        <taxon>Alphaproteobacteria</taxon>
        <taxon>Acetobacterales</taxon>
        <taxon>Roseomonadaceae</taxon>
        <taxon>Muricoccus</taxon>
    </lineage>
</organism>
<evidence type="ECO:0000256" key="3">
    <source>
        <dbReference type="ARBA" id="ARBA00022827"/>
    </source>
</evidence>
<keyword evidence="3" id="KW-0274">FAD</keyword>
<dbReference type="Gene3D" id="3.30.70.2450">
    <property type="match status" value="1"/>
</dbReference>
<dbReference type="OrthoDB" id="9791689at2"/>
<keyword evidence="6" id="KW-1185">Reference proteome</keyword>
<reference evidence="5 6" key="1">
    <citation type="journal article" date="2019" name="Environ. Microbiol.">
        <title>Species interactions and distinct microbial communities in high Arctic permafrost affected cryosols are associated with the CH4 and CO2 gas fluxes.</title>
        <authorList>
            <person name="Altshuler I."/>
            <person name="Hamel J."/>
            <person name="Turney S."/>
            <person name="Magnuson E."/>
            <person name="Levesque R."/>
            <person name="Greer C."/>
            <person name="Whyte L.G."/>
        </authorList>
    </citation>
    <scope>NUCLEOTIDE SEQUENCE [LARGE SCALE GENOMIC DNA]</scope>
    <source>
        <strain evidence="5 6">S9.3B</strain>
    </source>
</reference>
<name>A0A502G9G9_9PROT</name>
<dbReference type="PANTHER" id="PTHR43004:SF19">
    <property type="entry name" value="BINDING MONOOXYGENASE, PUTATIVE (JCVI)-RELATED"/>
    <property type="match status" value="1"/>
</dbReference>
<dbReference type="InterPro" id="IPR050641">
    <property type="entry name" value="RIFMO-like"/>
</dbReference>
<evidence type="ECO:0000256" key="2">
    <source>
        <dbReference type="ARBA" id="ARBA00022630"/>
    </source>
</evidence>
<comment type="caution">
    <text evidence="5">The sequence shown here is derived from an EMBL/GenBank/DDBJ whole genome shotgun (WGS) entry which is preliminary data.</text>
</comment>
<dbReference type="EMBL" id="RCZP01000005">
    <property type="protein sequence ID" value="TPG58598.1"/>
    <property type="molecule type" value="Genomic_DNA"/>
</dbReference>
<gene>
    <name evidence="5" type="ORF">EAH89_08300</name>
</gene>
<dbReference type="Proteomes" id="UP000317078">
    <property type="component" value="Unassembled WGS sequence"/>
</dbReference>
<keyword evidence="5" id="KW-0560">Oxidoreductase</keyword>
<comment type="cofactor">
    <cofactor evidence="1">
        <name>FAD</name>
        <dbReference type="ChEBI" id="CHEBI:57692"/>
    </cofactor>
</comment>
<dbReference type="Gene3D" id="3.50.50.60">
    <property type="entry name" value="FAD/NAD(P)-binding domain"/>
    <property type="match status" value="1"/>
</dbReference>
<proteinExistence type="predicted"/>
<dbReference type="GO" id="GO:0016709">
    <property type="term" value="F:oxidoreductase activity, acting on paired donors, with incorporation or reduction of molecular oxygen, NAD(P)H as one donor, and incorporation of one atom of oxygen"/>
    <property type="evidence" value="ECO:0007669"/>
    <property type="project" value="UniProtKB-ARBA"/>
</dbReference>
<dbReference type="AlphaFoldDB" id="A0A502G9G9"/>
<dbReference type="Pfam" id="PF01494">
    <property type="entry name" value="FAD_binding_3"/>
    <property type="match status" value="1"/>
</dbReference>
<dbReference type="PRINTS" id="PR00420">
    <property type="entry name" value="RNGMNOXGNASE"/>
</dbReference>
<dbReference type="GO" id="GO:0071949">
    <property type="term" value="F:FAD binding"/>
    <property type="evidence" value="ECO:0007669"/>
    <property type="project" value="InterPro"/>
</dbReference>
<sequence length="404" mass="44481">MEGSRAMPERIDGVIVAGAGPVGLVSALKLARAGIRVVVLDAEPGIIQAPRAVVYHSPVVEALDRMGLLEDLREIGVLKQDYWWWTIDGTLIARIDMAVLARDTRYPFNLHLGQNNLARIVLRHLLRVPGVELRWGHGITGLRQDDDGVTVTVETEGGETELRADWLIGADGGRSGVRRALGLPLDGVTWPEWFVATDIRYDMEAHGYGTANLVIDPDHWAIMPKIDQTGLFRCTYREHPGLPEEEVRRLVPERQAMILPGRAPVEPVAVSPYRVHDRCVPGFRAGRVLLAGDAAHLVNPIGGLGLTGGLLDAIPLGDALAAVIAGRAEEAVLDDWAEERRRVFLEVVSPAAKENRRRMSERDPARREEDFARLRRMAEDPEVARQGLGQVFNVVGRHPLAQPA</sequence>
<dbReference type="InterPro" id="IPR036188">
    <property type="entry name" value="FAD/NAD-bd_sf"/>
</dbReference>
<dbReference type="PANTHER" id="PTHR43004">
    <property type="entry name" value="TRK SYSTEM POTASSIUM UPTAKE PROTEIN"/>
    <property type="match status" value="1"/>
</dbReference>
<accession>A0A502G9G9</accession>
<evidence type="ECO:0000313" key="5">
    <source>
        <dbReference type="EMBL" id="TPG58598.1"/>
    </source>
</evidence>
<feature type="domain" description="FAD-binding" evidence="4">
    <location>
        <begin position="14"/>
        <end position="348"/>
    </location>
</feature>
<dbReference type="InterPro" id="IPR002938">
    <property type="entry name" value="FAD-bd"/>
</dbReference>
<evidence type="ECO:0000256" key="1">
    <source>
        <dbReference type="ARBA" id="ARBA00001974"/>
    </source>
</evidence>
<evidence type="ECO:0000259" key="4">
    <source>
        <dbReference type="Pfam" id="PF01494"/>
    </source>
</evidence>
<dbReference type="SUPFAM" id="SSF51905">
    <property type="entry name" value="FAD/NAD(P)-binding domain"/>
    <property type="match status" value="1"/>
</dbReference>